<proteinExistence type="predicted"/>
<name>A0A0P1J086_9RHOB</name>
<sequence>MLSNTQYFELINNARKERDASLFRFLFRSNFFSFKAPQPASTTG</sequence>
<reference evidence="2" key="1">
    <citation type="submission" date="2015-09" db="EMBL/GenBank/DDBJ databases">
        <authorList>
            <person name="Rodrigo-Torres L."/>
            <person name="Arahal D.R."/>
        </authorList>
    </citation>
    <scope>NUCLEOTIDE SEQUENCE [LARGE SCALE GENOMIC DNA]</scope>
    <source>
        <strain evidence="2">CECT 5091</strain>
    </source>
</reference>
<dbReference type="EMBL" id="CYUD01000021">
    <property type="protein sequence ID" value="CUK19051.1"/>
    <property type="molecule type" value="Genomic_DNA"/>
</dbReference>
<evidence type="ECO:0000313" key="2">
    <source>
        <dbReference type="Proteomes" id="UP000051260"/>
    </source>
</evidence>
<dbReference type="Proteomes" id="UP000051260">
    <property type="component" value="Unassembled WGS sequence"/>
</dbReference>
<dbReference type="RefSeq" id="WP_279385389.1">
    <property type="nucleotide sequence ID" value="NZ_CYUD01000021.1"/>
</dbReference>
<accession>A0A0P1J086</accession>
<evidence type="ECO:0000313" key="1">
    <source>
        <dbReference type="EMBL" id="CUK19051.1"/>
    </source>
</evidence>
<gene>
    <name evidence="1" type="ORF">RUE5091_04338</name>
</gene>
<dbReference type="AlphaFoldDB" id="A0A0P1J086"/>
<protein>
    <submittedName>
        <fullName evidence="1">Uncharacterized protein</fullName>
    </submittedName>
</protein>
<organism evidence="1 2">
    <name type="scientific">Ruegeria denitrificans</name>
    <dbReference type="NCBI Taxonomy" id="1715692"/>
    <lineage>
        <taxon>Bacteria</taxon>
        <taxon>Pseudomonadati</taxon>
        <taxon>Pseudomonadota</taxon>
        <taxon>Alphaproteobacteria</taxon>
        <taxon>Rhodobacterales</taxon>
        <taxon>Roseobacteraceae</taxon>
        <taxon>Ruegeria</taxon>
    </lineage>
</organism>
<keyword evidence="2" id="KW-1185">Reference proteome</keyword>